<dbReference type="SUPFAM" id="SSF50998">
    <property type="entry name" value="Quinoprotein alcohol dehydrogenase-like"/>
    <property type="match status" value="1"/>
</dbReference>
<dbReference type="EMBL" id="UINC01009500">
    <property type="protein sequence ID" value="SVA42598.1"/>
    <property type="molecule type" value="Genomic_DNA"/>
</dbReference>
<dbReference type="PANTHER" id="PTHR34512:SF30">
    <property type="entry name" value="OUTER MEMBRANE PROTEIN ASSEMBLY FACTOR BAMB"/>
    <property type="match status" value="1"/>
</dbReference>
<feature type="domain" description="Pyrrolo-quinoline quinone repeat" evidence="1">
    <location>
        <begin position="134"/>
        <end position="392"/>
    </location>
</feature>
<gene>
    <name evidence="2" type="ORF">METZ01_LOCUS95452</name>
</gene>
<dbReference type="InterPro" id="IPR015943">
    <property type="entry name" value="WD40/YVTN_repeat-like_dom_sf"/>
</dbReference>
<reference evidence="2" key="1">
    <citation type="submission" date="2018-05" db="EMBL/GenBank/DDBJ databases">
        <authorList>
            <person name="Lanie J.A."/>
            <person name="Ng W.-L."/>
            <person name="Kazmierczak K.M."/>
            <person name="Andrzejewski T.M."/>
            <person name="Davidsen T.M."/>
            <person name="Wayne K.J."/>
            <person name="Tettelin H."/>
            <person name="Glass J.I."/>
            <person name="Rusch D."/>
            <person name="Podicherti R."/>
            <person name="Tsui H.-C.T."/>
            <person name="Winkler M.E."/>
        </authorList>
    </citation>
    <scope>NUCLEOTIDE SEQUENCE</scope>
</reference>
<dbReference type="SMART" id="SM00564">
    <property type="entry name" value="PQQ"/>
    <property type="match status" value="4"/>
</dbReference>
<dbReference type="InterPro" id="IPR002372">
    <property type="entry name" value="PQQ_rpt_dom"/>
</dbReference>
<organism evidence="2">
    <name type="scientific">marine metagenome</name>
    <dbReference type="NCBI Taxonomy" id="408172"/>
    <lineage>
        <taxon>unclassified sequences</taxon>
        <taxon>metagenomes</taxon>
        <taxon>ecological metagenomes</taxon>
    </lineage>
</organism>
<accession>A0A381VS61</accession>
<dbReference type="Pfam" id="PF13360">
    <property type="entry name" value="PQQ_2"/>
    <property type="match status" value="1"/>
</dbReference>
<dbReference type="InterPro" id="IPR018391">
    <property type="entry name" value="PQQ_b-propeller_rpt"/>
</dbReference>
<dbReference type="AlphaFoldDB" id="A0A381VS61"/>
<dbReference type="InterPro" id="IPR011047">
    <property type="entry name" value="Quinoprotein_ADH-like_sf"/>
</dbReference>
<evidence type="ECO:0000313" key="2">
    <source>
        <dbReference type="EMBL" id="SVA42598.1"/>
    </source>
</evidence>
<evidence type="ECO:0000259" key="1">
    <source>
        <dbReference type="Pfam" id="PF13360"/>
    </source>
</evidence>
<dbReference type="PANTHER" id="PTHR34512">
    <property type="entry name" value="CELL SURFACE PROTEIN"/>
    <property type="match status" value="1"/>
</dbReference>
<name>A0A381VS61_9ZZZZ</name>
<protein>
    <recommendedName>
        <fullName evidence="1">Pyrrolo-quinoline quinone repeat domain-containing protein</fullName>
    </recommendedName>
</protein>
<proteinExistence type="predicted"/>
<sequence length="467" mass="50284">MFTMRTARFMLRVPLGQIGKLALAAPLFLILATVIASSQAQEDQVHELGADAKARQITATETSQEWTQWGGPHRNFISDATGLADSWPATGPRQLWSRPLGDGHSTIIAENGRLYTMYRPKQEGSRRGEFAATESVIALEATTGETLWERSYAAQPLNFRFGAGPHSTPLVIGNRLFTAGTNKQIHAFDKQTGKLLWSHDLVGEYGAPPTLIRPAVTAGYACSPLAYGDTVIVTAGGDGQSVMAFRQDNGALVWKSGDFLISPSSPILIDLAGQTQLVVVGGETINGLNPGTGEILWSHPHDTDGDMNNTTPTWGDDNLLFVSSAYNGGSRGLRLANTSEGTIVKEEWFTRDMLVMYGTTIRLGDFIYGSSGGFGPAFITALDLRSGTTAWKERGLSRAHLLYADGKVILLDEDGNLVLAHVSPTGMTVHARAEVLTGRSWTAPTLVGTTLFLRDRLVIKALDIGPS</sequence>
<dbReference type="Gene3D" id="2.130.10.10">
    <property type="entry name" value="YVTN repeat-like/Quinoprotein amine dehydrogenase"/>
    <property type="match status" value="1"/>
</dbReference>